<dbReference type="PROSITE" id="PS51257">
    <property type="entry name" value="PROKAR_LIPOPROTEIN"/>
    <property type="match status" value="1"/>
</dbReference>
<comment type="caution">
    <text evidence="1">The sequence shown here is derived from an EMBL/GenBank/DDBJ whole genome shotgun (WGS) entry which is preliminary data.</text>
</comment>
<dbReference type="EMBL" id="LGIA01000149">
    <property type="protein sequence ID" value="KOH45081.1"/>
    <property type="molecule type" value="Genomic_DNA"/>
</dbReference>
<proteinExistence type="predicted"/>
<dbReference type="NCBIfam" id="NF040494">
    <property type="entry name" value="nitrored_ArsF"/>
    <property type="match status" value="1"/>
</dbReference>
<reference evidence="2" key="1">
    <citation type="submission" date="2015-07" db="EMBL/GenBank/DDBJ databases">
        <title>Genome sequencing of Sunxiuqinia dokdonensis strain SK.</title>
        <authorList>
            <person name="Ahn S."/>
            <person name="Kim B.-C."/>
        </authorList>
    </citation>
    <scope>NUCLEOTIDE SEQUENCE [LARGE SCALE GENOMIC DNA]</scope>
    <source>
        <strain evidence="2">SK</strain>
    </source>
</reference>
<sequence>MKRLTVGFIFIIVLSACNSRQTIESDELVLPKEGQTGIYYFRTPVHCESCDAIEQIIQSELNGKYAEQVESGGLVFRQFNLDDPGVADFARKFDVVFKSLLILKDGQTVNMTEEAFLYALPNPEKFKQLLEENLDTR</sequence>
<keyword evidence="2" id="KW-1185">Reference proteome</keyword>
<organism evidence="1 2">
    <name type="scientific">Sunxiuqinia dokdonensis</name>
    <dbReference type="NCBI Taxonomy" id="1409788"/>
    <lineage>
        <taxon>Bacteria</taxon>
        <taxon>Pseudomonadati</taxon>
        <taxon>Bacteroidota</taxon>
        <taxon>Bacteroidia</taxon>
        <taxon>Marinilabiliales</taxon>
        <taxon>Prolixibacteraceae</taxon>
        <taxon>Sunxiuqinia</taxon>
    </lineage>
</organism>
<dbReference type="RefSeq" id="WP_053183206.1">
    <property type="nucleotide sequence ID" value="NZ_LGIA01000149.1"/>
</dbReference>
<dbReference type="Proteomes" id="UP000036958">
    <property type="component" value="Unassembled WGS sequence"/>
</dbReference>
<evidence type="ECO:0000313" key="1">
    <source>
        <dbReference type="EMBL" id="KOH45081.1"/>
    </source>
</evidence>
<dbReference type="OrthoDB" id="1121866at2"/>
<evidence type="ECO:0008006" key="3">
    <source>
        <dbReference type="Google" id="ProtNLM"/>
    </source>
</evidence>
<accession>A0A0L8V9F6</accession>
<gene>
    <name evidence="1" type="ORF">NC99_22060</name>
</gene>
<dbReference type="InterPro" id="IPR047698">
    <property type="entry name" value="ArsF-like"/>
</dbReference>
<dbReference type="AlphaFoldDB" id="A0A0L8V9F6"/>
<protein>
    <recommendedName>
        <fullName evidence="3">Thioredoxin domain-containing protein</fullName>
    </recommendedName>
</protein>
<name>A0A0L8V9F6_9BACT</name>
<evidence type="ECO:0000313" key="2">
    <source>
        <dbReference type="Proteomes" id="UP000036958"/>
    </source>
</evidence>
<dbReference type="STRING" id="1409788.NC99_22060"/>